<organism evidence="1 2">
    <name type="scientific">Gymnopilus junonius</name>
    <name type="common">Spectacular rustgill mushroom</name>
    <name type="synonym">Gymnopilus spectabilis subsp. junonius</name>
    <dbReference type="NCBI Taxonomy" id="109634"/>
    <lineage>
        <taxon>Eukaryota</taxon>
        <taxon>Fungi</taxon>
        <taxon>Dikarya</taxon>
        <taxon>Basidiomycota</taxon>
        <taxon>Agaricomycotina</taxon>
        <taxon>Agaricomycetes</taxon>
        <taxon>Agaricomycetidae</taxon>
        <taxon>Agaricales</taxon>
        <taxon>Agaricineae</taxon>
        <taxon>Hymenogastraceae</taxon>
        <taxon>Gymnopilus</taxon>
    </lineage>
</organism>
<dbReference type="AlphaFoldDB" id="A0A9P5NQD6"/>
<dbReference type="Proteomes" id="UP000724874">
    <property type="component" value="Unassembled WGS sequence"/>
</dbReference>
<evidence type="ECO:0000313" key="1">
    <source>
        <dbReference type="EMBL" id="KAF8902784.1"/>
    </source>
</evidence>
<proteinExistence type="predicted"/>
<name>A0A9P5NQD6_GYMJU</name>
<sequence length="149" mass="16945">MGWLLRWRVGRRRLLPPLRLPAVRRGQASQRGGKTSLVMADFILFLEPLGLGIGFGLRLAAHAMVRIYLTINIRISNLARIRCSNSRTKDIIYTMTCVHVPVCSPSLPSYRAPRGHQCAWRGTLSFRQHSVLASRLLVSMGFHSFIRHR</sequence>
<dbReference type="EMBL" id="JADNYJ010000034">
    <property type="protein sequence ID" value="KAF8902784.1"/>
    <property type="molecule type" value="Genomic_DNA"/>
</dbReference>
<evidence type="ECO:0000313" key="2">
    <source>
        <dbReference type="Proteomes" id="UP000724874"/>
    </source>
</evidence>
<gene>
    <name evidence="1" type="ORF">CPB84DRAFT_1775437</name>
</gene>
<keyword evidence="2" id="KW-1185">Reference proteome</keyword>
<reference evidence="1" key="1">
    <citation type="submission" date="2020-11" db="EMBL/GenBank/DDBJ databases">
        <authorList>
            <consortium name="DOE Joint Genome Institute"/>
            <person name="Ahrendt S."/>
            <person name="Riley R."/>
            <person name="Andreopoulos W."/>
            <person name="LaButti K."/>
            <person name="Pangilinan J."/>
            <person name="Ruiz-duenas F.J."/>
            <person name="Barrasa J.M."/>
            <person name="Sanchez-Garcia M."/>
            <person name="Camarero S."/>
            <person name="Miyauchi S."/>
            <person name="Serrano A."/>
            <person name="Linde D."/>
            <person name="Babiker R."/>
            <person name="Drula E."/>
            <person name="Ayuso-Fernandez I."/>
            <person name="Pacheco R."/>
            <person name="Padilla G."/>
            <person name="Ferreira P."/>
            <person name="Barriuso J."/>
            <person name="Kellner H."/>
            <person name="Castanera R."/>
            <person name="Alfaro M."/>
            <person name="Ramirez L."/>
            <person name="Pisabarro A.G."/>
            <person name="Kuo A."/>
            <person name="Tritt A."/>
            <person name="Lipzen A."/>
            <person name="He G."/>
            <person name="Yan M."/>
            <person name="Ng V."/>
            <person name="Cullen D."/>
            <person name="Martin F."/>
            <person name="Rosso M.-N."/>
            <person name="Henrissat B."/>
            <person name="Hibbett D."/>
            <person name="Martinez A.T."/>
            <person name="Grigoriev I.V."/>
        </authorList>
    </citation>
    <scope>NUCLEOTIDE SEQUENCE</scope>
    <source>
        <strain evidence="1">AH 44721</strain>
    </source>
</reference>
<protein>
    <submittedName>
        <fullName evidence="1">Uncharacterized protein</fullName>
    </submittedName>
</protein>
<accession>A0A9P5NQD6</accession>
<comment type="caution">
    <text evidence="1">The sequence shown here is derived from an EMBL/GenBank/DDBJ whole genome shotgun (WGS) entry which is preliminary data.</text>
</comment>